<gene>
    <name evidence="9" type="ORF">TW77_18665</name>
</gene>
<dbReference type="Proteomes" id="UP000033452">
    <property type="component" value="Unassembled WGS sequence"/>
</dbReference>
<keyword evidence="2" id="KW-0067">ATP-binding</keyword>
<dbReference type="PANTHER" id="PTHR32071:SF121">
    <property type="entry name" value="SIGMA L-DEPENDENT TRANSCRIPTIONAL REGULATOR YQIR-RELATED"/>
    <property type="match status" value="1"/>
</dbReference>
<dbReference type="GO" id="GO:0005524">
    <property type="term" value="F:ATP binding"/>
    <property type="evidence" value="ECO:0007669"/>
    <property type="project" value="UniProtKB-KW"/>
</dbReference>
<evidence type="ECO:0000259" key="7">
    <source>
        <dbReference type="PROSITE" id="PS50045"/>
    </source>
</evidence>
<dbReference type="PROSITE" id="PS00688">
    <property type="entry name" value="SIGMA54_INTERACT_3"/>
    <property type="match status" value="1"/>
</dbReference>
<dbReference type="RefSeq" id="WP_046006492.1">
    <property type="nucleotide sequence ID" value="NZ_JXYA01000047.1"/>
</dbReference>
<evidence type="ECO:0000256" key="1">
    <source>
        <dbReference type="ARBA" id="ARBA00022741"/>
    </source>
</evidence>
<dbReference type="PROSITE" id="PS00675">
    <property type="entry name" value="SIGMA54_INTERACT_1"/>
    <property type="match status" value="1"/>
</dbReference>
<keyword evidence="3" id="KW-0805">Transcription regulation</keyword>
<dbReference type="InterPro" id="IPR025662">
    <property type="entry name" value="Sigma_54_int_dom_ATP-bd_1"/>
</dbReference>
<dbReference type="SMART" id="SM00382">
    <property type="entry name" value="AAA"/>
    <property type="match status" value="1"/>
</dbReference>
<accession>A0A0F4QGW8</accession>
<feature type="region of interest" description="Disordered" evidence="6">
    <location>
        <begin position="382"/>
        <end position="404"/>
    </location>
</feature>
<dbReference type="Gene3D" id="1.10.10.60">
    <property type="entry name" value="Homeodomain-like"/>
    <property type="match status" value="1"/>
</dbReference>
<feature type="domain" description="Sigma-54 factor interaction" evidence="7">
    <location>
        <begin position="134"/>
        <end position="361"/>
    </location>
</feature>
<dbReference type="Pfam" id="PF02954">
    <property type="entry name" value="HTH_8"/>
    <property type="match status" value="1"/>
</dbReference>
<dbReference type="SUPFAM" id="SSF52172">
    <property type="entry name" value="CheY-like"/>
    <property type="match status" value="1"/>
</dbReference>
<dbReference type="EMBL" id="JXYA01000047">
    <property type="protein sequence ID" value="KJZ06525.1"/>
    <property type="molecule type" value="Genomic_DNA"/>
</dbReference>
<feature type="modified residue" description="4-aspartylphosphate" evidence="5">
    <location>
        <position position="52"/>
    </location>
</feature>
<dbReference type="InterPro" id="IPR027417">
    <property type="entry name" value="P-loop_NTPase"/>
</dbReference>
<dbReference type="PROSITE" id="PS50110">
    <property type="entry name" value="RESPONSE_REGULATORY"/>
    <property type="match status" value="1"/>
</dbReference>
<dbReference type="GO" id="GO:0043565">
    <property type="term" value="F:sequence-specific DNA binding"/>
    <property type="evidence" value="ECO:0007669"/>
    <property type="project" value="InterPro"/>
</dbReference>
<dbReference type="GO" id="GO:0006355">
    <property type="term" value="P:regulation of DNA-templated transcription"/>
    <property type="evidence" value="ECO:0007669"/>
    <property type="project" value="InterPro"/>
</dbReference>
<dbReference type="OrthoDB" id="9804019at2"/>
<evidence type="ECO:0000313" key="9">
    <source>
        <dbReference type="EMBL" id="KJZ06525.1"/>
    </source>
</evidence>
<dbReference type="CDD" id="cd00009">
    <property type="entry name" value="AAA"/>
    <property type="match status" value="1"/>
</dbReference>
<dbReference type="InterPro" id="IPR001789">
    <property type="entry name" value="Sig_transdc_resp-reg_receiver"/>
</dbReference>
<dbReference type="InterPro" id="IPR009057">
    <property type="entry name" value="Homeodomain-like_sf"/>
</dbReference>
<name>A0A0F4QGW8_9GAMM</name>
<evidence type="ECO:0000256" key="2">
    <source>
        <dbReference type="ARBA" id="ARBA00022840"/>
    </source>
</evidence>
<evidence type="ECO:0000256" key="4">
    <source>
        <dbReference type="ARBA" id="ARBA00023163"/>
    </source>
</evidence>
<reference evidence="9 10" key="1">
    <citation type="journal article" date="2015" name="BMC Genomics">
        <title>Genome mining reveals unlocked bioactive potential of marine Gram-negative bacteria.</title>
        <authorList>
            <person name="Machado H."/>
            <person name="Sonnenschein E.C."/>
            <person name="Melchiorsen J."/>
            <person name="Gram L."/>
        </authorList>
    </citation>
    <scope>NUCLEOTIDE SEQUENCE [LARGE SCALE GENOMIC DNA]</scope>
    <source>
        <strain evidence="9 10">S2471</strain>
    </source>
</reference>
<feature type="domain" description="Response regulatory" evidence="8">
    <location>
        <begin position="3"/>
        <end position="117"/>
    </location>
</feature>
<dbReference type="Pfam" id="PF25601">
    <property type="entry name" value="AAA_lid_14"/>
    <property type="match status" value="1"/>
</dbReference>
<evidence type="ECO:0000259" key="8">
    <source>
        <dbReference type="PROSITE" id="PS50110"/>
    </source>
</evidence>
<dbReference type="InterPro" id="IPR002197">
    <property type="entry name" value="HTH_Fis"/>
</dbReference>
<dbReference type="SMART" id="SM00448">
    <property type="entry name" value="REC"/>
    <property type="match status" value="1"/>
</dbReference>
<dbReference type="InterPro" id="IPR011006">
    <property type="entry name" value="CheY-like_superfamily"/>
</dbReference>
<dbReference type="InterPro" id="IPR003593">
    <property type="entry name" value="AAA+_ATPase"/>
</dbReference>
<dbReference type="GO" id="GO:0000160">
    <property type="term" value="P:phosphorelay signal transduction system"/>
    <property type="evidence" value="ECO:0007669"/>
    <property type="project" value="InterPro"/>
</dbReference>
<keyword evidence="4" id="KW-0804">Transcription</keyword>
<dbReference type="PATRIC" id="fig|43658.5.peg.3948"/>
<proteinExistence type="predicted"/>
<dbReference type="Pfam" id="PF00158">
    <property type="entry name" value="Sigma54_activat"/>
    <property type="match status" value="1"/>
</dbReference>
<dbReference type="InterPro" id="IPR025944">
    <property type="entry name" value="Sigma_54_int_dom_CS"/>
</dbReference>
<dbReference type="FunFam" id="3.40.50.300:FF:000006">
    <property type="entry name" value="DNA-binding transcriptional regulator NtrC"/>
    <property type="match status" value="1"/>
</dbReference>
<dbReference type="PRINTS" id="PR01590">
    <property type="entry name" value="HTHFIS"/>
</dbReference>
<dbReference type="PROSITE" id="PS50045">
    <property type="entry name" value="SIGMA54_INTERACT_4"/>
    <property type="match status" value="1"/>
</dbReference>
<comment type="caution">
    <text evidence="9">The sequence shown here is derived from an EMBL/GenBank/DDBJ whole genome shotgun (WGS) entry which is preliminary data.</text>
</comment>
<dbReference type="SUPFAM" id="SSF46689">
    <property type="entry name" value="Homeodomain-like"/>
    <property type="match status" value="1"/>
</dbReference>
<dbReference type="Gene3D" id="3.40.50.300">
    <property type="entry name" value="P-loop containing nucleotide triphosphate hydrolases"/>
    <property type="match status" value="1"/>
</dbReference>
<feature type="compositionally biased region" description="Low complexity" evidence="6">
    <location>
        <begin position="392"/>
        <end position="404"/>
    </location>
</feature>
<evidence type="ECO:0000256" key="6">
    <source>
        <dbReference type="SAM" id="MobiDB-lite"/>
    </source>
</evidence>
<keyword evidence="5" id="KW-0597">Phosphoprotein</keyword>
<dbReference type="PANTHER" id="PTHR32071">
    <property type="entry name" value="TRANSCRIPTIONAL REGULATORY PROTEIN"/>
    <property type="match status" value="1"/>
</dbReference>
<evidence type="ECO:0000256" key="3">
    <source>
        <dbReference type="ARBA" id="ARBA00023015"/>
    </source>
</evidence>
<protein>
    <submittedName>
        <fullName evidence="9">RNA polymerase subunit sigma-54</fullName>
    </submittedName>
</protein>
<organism evidence="9 10">
    <name type="scientific">Pseudoalteromonas rubra</name>
    <dbReference type="NCBI Taxonomy" id="43658"/>
    <lineage>
        <taxon>Bacteria</taxon>
        <taxon>Pseudomonadati</taxon>
        <taxon>Pseudomonadota</taxon>
        <taxon>Gammaproteobacteria</taxon>
        <taxon>Alteromonadales</taxon>
        <taxon>Pseudoalteromonadaceae</taxon>
        <taxon>Pseudoalteromonas</taxon>
    </lineage>
</organism>
<dbReference type="SUPFAM" id="SSF52540">
    <property type="entry name" value="P-loop containing nucleoside triphosphate hydrolases"/>
    <property type="match status" value="1"/>
</dbReference>
<dbReference type="Gene3D" id="1.10.8.60">
    <property type="match status" value="1"/>
</dbReference>
<sequence>MKTVLLVDDDQEFTTIAARIIEFIGCDVYTAGSIEEAKQWLADMRFDHLFLDFMLPDGSGLHLIDHIRNQKLSAHITLITGHPSVKAALANMCDDQINYLTKPIEADDVKRVLNRKTAAKPSQADPFERHFGCLIGHSPAMKKLVTMIERVAKTNANVMLMGESGAGKEVVAQAIHNASQCSGEQVAINCGAIAKDLIGSELFGHEKGAFTGAVGQKQGVFELAQDGTLFLDEVTEMPIEMQPNLLRALETKTVTRVGGAKPIEVNCRVVSATNRTLAEIAHKNVLREDIYFRLAVFPIEIPPLRARPEDIPLLSEYFVHQLNEEYKTHYQLSEQAHSVLAAHSWPGNIRELKHCIHRAFIMADPDTTTLTIDEIISSPFTTQQESQGQVQPAEPAATTASVAAPSAPVKVGETIEEVEKKLIYQTLNSVDGNKTLAAKMLGISTKTLYNRLNAYEQSTSEDTQ</sequence>
<dbReference type="AlphaFoldDB" id="A0A0F4QGW8"/>
<keyword evidence="1" id="KW-0547">Nucleotide-binding</keyword>
<dbReference type="Pfam" id="PF00072">
    <property type="entry name" value="Response_reg"/>
    <property type="match status" value="1"/>
</dbReference>
<evidence type="ECO:0000313" key="10">
    <source>
        <dbReference type="Proteomes" id="UP000033452"/>
    </source>
</evidence>
<dbReference type="Gene3D" id="3.40.50.2300">
    <property type="match status" value="1"/>
</dbReference>
<dbReference type="InterPro" id="IPR058031">
    <property type="entry name" value="AAA_lid_NorR"/>
</dbReference>
<evidence type="ECO:0000256" key="5">
    <source>
        <dbReference type="PROSITE-ProRule" id="PRU00169"/>
    </source>
</evidence>
<keyword evidence="10" id="KW-1185">Reference proteome</keyword>
<dbReference type="InterPro" id="IPR002078">
    <property type="entry name" value="Sigma_54_int"/>
</dbReference>